<organism evidence="5 6">
    <name type="scientific">Agreia pratensis</name>
    <dbReference type="NCBI Taxonomy" id="150121"/>
    <lineage>
        <taxon>Bacteria</taxon>
        <taxon>Bacillati</taxon>
        <taxon>Actinomycetota</taxon>
        <taxon>Actinomycetes</taxon>
        <taxon>Micrococcales</taxon>
        <taxon>Microbacteriaceae</taxon>
        <taxon>Agreia</taxon>
    </lineage>
</organism>
<dbReference type="PROSITE" id="PS51257">
    <property type="entry name" value="PROKAR_LIPOPROTEIN"/>
    <property type="match status" value="1"/>
</dbReference>
<dbReference type="AlphaFoldDB" id="A0A1X7JBS3"/>
<dbReference type="Proteomes" id="UP000193244">
    <property type="component" value="Unassembled WGS sequence"/>
</dbReference>
<dbReference type="STRING" id="150121.SAMN06296010_1238"/>
<feature type="chain" id="PRO_5010888009" evidence="3">
    <location>
        <begin position="27"/>
        <end position="208"/>
    </location>
</feature>
<reference evidence="6" key="1">
    <citation type="submission" date="2017-04" db="EMBL/GenBank/DDBJ databases">
        <authorList>
            <person name="Varghese N."/>
            <person name="Submissions S."/>
        </authorList>
    </citation>
    <scope>NUCLEOTIDE SEQUENCE [LARGE SCALE GENOMIC DNA]</scope>
    <source>
        <strain evidence="6">VKM Ac-2510</strain>
    </source>
</reference>
<dbReference type="Pfam" id="PF07501">
    <property type="entry name" value="G5"/>
    <property type="match status" value="1"/>
</dbReference>
<dbReference type="InterPro" id="IPR011098">
    <property type="entry name" value="G5_dom"/>
</dbReference>
<keyword evidence="6" id="KW-1185">Reference proteome</keyword>
<evidence type="ECO:0000259" key="4">
    <source>
        <dbReference type="PROSITE" id="PS51109"/>
    </source>
</evidence>
<feature type="signal peptide" evidence="3">
    <location>
        <begin position="1"/>
        <end position="26"/>
    </location>
</feature>
<feature type="compositionally biased region" description="Pro residues" evidence="2">
    <location>
        <begin position="133"/>
        <end position="149"/>
    </location>
</feature>
<dbReference type="EMBL" id="FXAY01000002">
    <property type="protein sequence ID" value="SMG25182.1"/>
    <property type="molecule type" value="Genomic_DNA"/>
</dbReference>
<name>A0A1X7JBS3_9MICO</name>
<evidence type="ECO:0000313" key="6">
    <source>
        <dbReference type="Proteomes" id="UP000193244"/>
    </source>
</evidence>
<dbReference type="PROSITE" id="PS51109">
    <property type="entry name" value="G5"/>
    <property type="match status" value="1"/>
</dbReference>
<evidence type="ECO:0000313" key="5">
    <source>
        <dbReference type="EMBL" id="SMG25182.1"/>
    </source>
</evidence>
<evidence type="ECO:0000256" key="1">
    <source>
        <dbReference type="ARBA" id="ARBA00022729"/>
    </source>
</evidence>
<evidence type="ECO:0000256" key="2">
    <source>
        <dbReference type="SAM" id="MobiDB-lite"/>
    </source>
</evidence>
<dbReference type="RefSeq" id="WP_244894658.1">
    <property type="nucleotide sequence ID" value="NZ_FXAY01000002.1"/>
</dbReference>
<gene>
    <name evidence="5" type="ORF">SAMN06296010_1238</name>
</gene>
<dbReference type="Gene3D" id="2.20.230.10">
    <property type="entry name" value="Resuscitation-promoting factor rpfb"/>
    <property type="match status" value="1"/>
</dbReference>
<evidence type="ECO:0000256" key="3">
    <source>
        <dbReference type="SAM" id="SignalP"/>
    </source>
</evidence>
<feature type="region of interest" description="Disordered" evidence="2">
    <location>
        <begin position="127"/>
        <end position="153"/>
    </location>
</feature>
<protein>
    <submittedName>
        <fullName evidence="5">G5 domain-containing protein</fullName>
    </submittedName>
</protein>
<dbReference type="SMART" id="SM01208">
    <property type="entry name" value="G5"/>
    <property type="match status" value="1"/>
</dbReference>
<feature type="domain" description="G5" evidence="4">
    <location>
        <begin position="53"/>
        <end position="133"/>
    </location>
</feature>
<sequence>MAHSRIRSFVFGLALAATVFTTVSCASGSPAGGVAQATDVAEKTSATPTPTPKPVIVVKNVDVAEPIPFGAVSVDDGALDVGQTAISTNGANGTKVTTWAVTTVDGVETGRTVVSSVTSVAPVDQVTSVGTRVPPPPPAPEPEAAPAPGPDNGGCDPNYSGPCVPIASDVDCAGGSGNGPAYVSGPVYVVGSDIYDLDRDGDGIACDK</sequence>
<accession>A0A1X7JBS3</accession>
<keyword evidence="1 3" id="KW-0732">Signal</keyword>
<proteinExistence type="predicted"/>